<protein>
    <submittedName>
        <fullName evidence="1">Phenolic acid decarboxylase</fullName>
    </submittedName>
</protein>
<dbReference type="InterPro" id="IPR012674">
    <property type="entry name" value="Calycin"/>
</dbReference>
<dbReference type="RefSeq" id="WP_164206310.1">
    <property type="nucleotide sequence ID" value="NZ_JAAGMP010001193.1"/>
</dbReference>
<dbReference type="SUPFAM" id="SSF50814">
    <property type="entry name" value="Lipocalins"/>
    <property type="match status" value="1"/>
</dbReference>
<comment type="caution">
    <text evidence="1">The sequence shown here is derived from an EMBL/GenBank/DDBJ whole genome shotgun (WGS) entry which is preliminary data.</text>
</comment>
<gene>
    <name evidence="1" type="ORF">G3I50_27325</name>
</gene>
<dbReference type="PANTHER" id="PTHR40087">
    <property type="entry name" value="PHENOLIC ACID DECARBOXYLASE PADC"/>
    <property type="match status" value="1"/>
</dbReference>
<dbReference type="Gene3D" id="2.40.128.20">
    <property type="match status" value="1"/>
</dbReference>
<dbReference type="AlphaFoldDB" id="A0A7K3S338"/>
<dbReference type="Proteomes" id="UP000469670">
    <property type="component" value="Unassembled WGS sequence"/>
</dbReference>
<dbReference type="GO" id="GO:0016831">
    <property type="term" value="F:carboxy-lyase activity"/>
    <property type="evidence" value="ECO:0007669"/>
    <property type="project" value="InterPro"/>
</dbReference>
<organism evidence="1 2">
    <name type="scientific">Streptomyces parvus</name>
    <dbReference type="NCBI Taxonomy" id="66428"/>
    <lineage>
        <taxon>Bacteria</taxon>
        <taxon>Bacillati</taxon>
        <taxon>Actinomycetota</taxon>
        <taxon>Actinomycetes</taxon>
        <taxon>Kitasatosporales</taxon>
        <taxon>Streptomycetaceae</taxon>
        <taxon>Streptomyces</taxon>
    </lineage>
</organism>
<proteinExistence type="predicted"/>
<name>A0A7K3S338_9ACTN</name>
<dbReference type="Pfam" id="PF05870">
    <property type="entry name" value="PA_decarbox"/>
    <property type="match status" value="1"/>
</dbReference>
<sequence>MAALEEDPLPAQDLSGLVGHRVRYTYANGWQYEMYVKNATTIDYHAHSGRVGGRRVKDQEVDLVRLADDVYKVSWNEPTGTCVVVNLLPGSGVVHGTIFFPRWIQQDGSRIAVFQNDHLEEMRALRDAGPTYPIEVIPNFARITLVEHVGENNEDIISAAPADLPPGSADRTG</sequence>
<dbReference type="PANTHER" id="PTHR40087:SF1">
    <property type="entry name" value="PHENOLIC ACID DECARBOXYLASE PADC"/>
    <property type="match status" value="1"/>
</dbReference>
<accession>A0A7K3S338</accession>
<evidence type="ECO:0000313" key="1">
    <source>
        <dbReference type="EMBL" id="NEC21924.1"/>
    </source>
</evidence>
<dbReference type="EMBL" id="JAAGMP010001193">
    <property type="protein sequence ID" value="NEC21924.1"/>
    <property type="molecule type" value="Genomic_DNA"/>
</dbReference>
<evidence type="ECO:0000313" key="2">
    <source>
        <dbReference type="Proteomes" id="UP000469670"/>
    </source>
</evidence>
<reference evidence="1 2" key="1">
    <citation type="submission" date="2020-01" db="EMBL/GenBank/DDBJ databases">
        <title>Insect and environment-associated Actinomycetes.</title>
        <authorList>
            <person name="Currrie C."/>
            <person name="Chevrette M."/>
            <person name="Carlson C."/>
            <person name="Stubbendieck R."/>
            <person name="Wendt-Pienkowski E."/>
        </authorList>
    </citation>
    <scope>NUCLEOTIDE SEQUENCE [LARGE SCALE GENOMIC DNA]</scope>
    <source>
        <strain evidence="1 2">SID7590</strain>
    </source>
</reference>
<dbReference type="InterPro" id="IPR008729">
    <property type="entry name" value="PA_de_COase"/>
</dbReference>
<dbReference type="CDD" id="cd14241">
    <property type="entry name" value="PAD"/>
    <property type="match status" value="1"/>
</dbReference>